<dbReference type="Pfam" id="PF05050">
    <property type="entry name" value="Methyltransf_21"/>
    <property type="match status" value="1"/>
</dbReference>
<gene>
    <name evidence="2" type="ORF">SAMN02927903_01310</name>
</gene>
<dbReference type="GO" id="GO:0032259">
    <property type="term" value="P:methylation"/>
    <property type="evidence" value="ECO:0007669"/>
    <property type="project" value="UniProtKB-KW"/>
</dbReference>
<dbReference type="PANTHER" id="PTHR34203">
    <property type="entry name" value="METHYLTRANSFERASE, FKBM FAMILY PROTEIN"/>
    <property type="match status" value="1"/>
</dbReference>
<dbReference type="InterPro" id="IPR052514">
    <property type="entry name" value="SAM-dependent_MTase"/>
</dbReference>
<organism evidence="2 3">
    <name type="scientific">Flavobacterium caeni</name>
    <dbReference type="NCBI Taxonomy" id="490189"/>
    <lineage>
        <taxon>Bacteria</taxon>
        <taxon>Pseudomonadati</taxon>
        <taxon>Bacteroidota</taxon>
        <taxon>Flavobacteriia</taxon>
        <taxon>Flavobacteriales</taxon>
        <taxon>Flavobacteriaceae</taxon>
        <taxon>Flavobacterium</taxon>
    </lineage>
</organism>
<dbReference type="AlphaFoldDB" id="A0A1G5FJB5"/>
<dbReference type="InterPro" id="IPR006342">
    <property type="entry name" value="FkbM_mtfrase"/>
</dbReference>
<name>A0A1G5FJB5_9FLAO</name>
<dbReference type="EMBL" id="FMVF01000005">
    <property type="protein sequence ID" value="SCY39369.1"/>
    <property type="molecule type" value="Genomic_DNA"/>
</dbReference>
<proteinExistence type="predicted"/>
<dbReference type="PANTHER" id="PTHR34203:SF15">
    <property type="entry name" value="SLL1173 PROTEIN"/>
    <property type="match status" value="1"/>
</dbReference>
<dbReference type="InterPro" id="IPR029063">
    <property type="entry name" value="SAM-dependent_MTases_sf"/>
</dbReference>
<evidence type="ECO:0000313" key="3">
    <source>
        <dbReference type="Proteomes" id="UP000199354"/>
    </source>
</evidence>
<accession>A0A1G5FJB5</accession>
<dbReference type="RefSeq" id="WP_091141498.1">
    <property type="nucleotide sequence ID" value="NZ_FMVF01000005.1"/>
</dbReference>
<dbReference type="GO" id="GO:0008168">
    <property type="term" value="F:methyltransferase activity"/>
    <property type="evidence" value="ECO:0007669"/>
    <property type="project" value="UniProtKB-KW"/>
</dbReference>
<dbReference type="Proteomes" id="UP000199354">
    <property type="component" value="Unassembled WGS sequence"/>
</dbReference>
<keyword evidence="2" id="KW-0489">Methyltransferase</keyword>
<protein>
    <submittedName>
        <fullName evidence="2">Methyltransferase, FkbM family</fullName>
    </submittedName>
</protein>
<dbReference type="NCBIfam" id="TIGR01444">
    <property type="entry name" value="fkbM_fam"/>
    <property type="match status" value="1"/>
</dbReference>
<reference evidence="2 3" key="1">
    <citation type="submission" date="2016-10" db="EMBL/GenBank/DDBJ databases">
        <authorList>
            <person name="de Groot N.N."/>
        </authorList>
    </citation>
    <scope>NUCLEOTIDE SEQUENCE [LARGE SCALE GENOMIC DNA]</scope>
    <source>
        <strain evidence="2 3">CGMCC 1.7031</strain>
    </source>
</reference>
<dbReference type="SUPFAM" id="SSF53335">
    <property type="entry name" value="S-adenosyl-L-methionine-dependent methyltransferases"/>
    <property type="match status" value="1"/>
</dbReference>
<feature type="domain" description="Methyltransferase FkbM" evidence="1">
    <location>
        <begin position="67"/>
        <end position="233"/>
    </location>
</feature>
<evidence type="ECO:0000259" key="1">
    <source>
        <dbReference type="Pfam" id="PF05050"/>
    </source>
</evidence>
<sequence>MGLLRKVVLKIVKATAFDTTIKHHYTGRKFSLNTYNHKGYWYHGANREANTIKIFQSWVKPGDYVLEVGGHIGYFSTLYADLVGKQGKVDVFEPSEKNAKYLERNIRLLGDLGSIVSVVKKGAGDVNQQLTFYIDPISGQNNSFVPEFEGFMTSREQSAETDAQTISETVDVVTLDSYLDGAMRFPNFVKIDVEGFEWNVVQGFKQTIEKTKPSLMIEIQADADKIFDFFYTQGYAIYNDRLEEIGIFADYKAKKTPNIFFKPKA</sequence>
<keyword evidence="2" id="KW-0808">Transferase</keyword>
<keyword evidence="3" id="KW-1185">Reference proteome</keyword>
<dbReference type="OrthoDB" id="9812600at2"/>
<dbReference type="Gene3D" id="3.40.50.150">
    <property type="entry name" value="Vaccinia Virus protein VP39"/>
    <property type="match status" value="1"/>
</dbReference>
<dbReference type="STRING" id="490189.SAMN02927903_01310"/>
<evidence type="ECO:0000313" key="2">
    <source>
        <dbReference type="EMBL" id="SCY39369.1"/>
    </source>
</evidence>